<evidence type="ECO:0000313" key="2">
    <source>
        <dbReference type="WBParaSite" id="ES5_v2.g13673.t1"/>
    </source>
</evidence>
<accession>A0AC34F9U8</accession>
<dbReference type="WBParaSite" id="ES5_v2.g13673.t1">
    <property type="protein sequence ID" value="ES5_v2.g13673.t1"/>
    <property type="gene ID" value="ES5_v2.g13673"/>
</dbReference>
<evidence type="ECO:0000313" key="1">
    <source>
        <dbReference type="Proteomes" id="UP000887579"/>
    </source>
</evidence>
<protein>
    <submittedName>
        <fullName evidence="2">UMP-CMP kinase</fullName>
    </submittedName>
</protein>
<name>A0AC34F9U8_9BILA</name>
<proteinExistence type="predicted"/>
<dbReference type="Proteomes" id="UP000887579">
    <property type="component" value="Unplaced"/>
</dbReference>
<sequence>MATKDMLNVLKNAFKTSGLLSSSKTTTESTHNARNNETKLWNERNEKDLKSSKYSTLNDFYEEKAEKQQIKKRLSINSSTLSLHIAAYENLIEATTDSGTVEKTNLKGKGDKTNVIKKCSILEQALTGLSMASTNSFEFPRQQTDRVTDPEVAQFRSSQKLLIPNQQEGNFRLINRLARYSSTMSFGDQLHNVVFVLGPPGSGKGTQCSKIQSNLGFIHLSAGDLLRAERQRKGSEFGELIESHIRNGTIVPVEITCKLLENAMLASGDSAKGFLIDGFPRNHDNLDGWQREMSDKVKVHFVLYLSAPIEVCVQRCLNRGQGRTDDNEESIQKRIVTYNDQTYPIIKHYEKMDMVREINGEKSADEVYAEVERIFKNAGFRHQA</sequence>
<reference evidence="2" key="1">
    <citation type="submission" date="2022-11" db="UniProtKB">
        <authorList>
            <consortium name="WormBaseParasite"/>
        </authorList>
    </citation>
    <scope>IDENTIFICATION</scope>
</reference>
<organism evidence="1 2">
    <name type="scientific">Panagrolaimus sp. ES5</name>
    <dbReference type="NCBI Taxonomy" id="591445"/>
    <lineage>
        <taxon>Eukaryota</taxon>
        <taxon>Metazoa</taxon>
        <taxon>Ecdysozoa</taxon>
        <taxon>Nematoda</taxon>
        <taxon>Chromadorea</taxon>
        <taxon>Rhabditida</taxon>
        <taxon>Tylenchina</taxon>
        <taxon>Panagrolaimomorpha</taxon>
        <taxon>Panagrolaimoidea</taxon>
        <taxon>Panagrolaimidae</taxon>
        <taxon>Panagrolaimus</taxon>
    </lineage>
</organism>